<reference evidence="3" key="1">
    <citation type="submission" date="2016-10" db="EMBL/GenBank/DDBJ databases">
        <authorList>
            <person name="Varghese N."/>
            <person name="Submissions S."/>
        </authorList>
    </citation>
    <scope>NUCLEOTIDE SEQUENCE [LARGE SCALE GENOMIC DNA]</scope>
    <source>
        <strain evidence="3">DSM 22376</strain>
    </source>
</reference>
<dbReference type="AlphaFoldDB" id="A0A1H4C3V0"/>
<keyword evidence="1" id="KW-0812">Transmembrane</keyword>
<protein>
    <submittedName>
        <fullName evidence="2">Uncharacterized protein</fullName>
    </submittedName>
</protein>
<keyword evidence="1" id="KW-1133">Transmembrane helix</keyword>
<proteinExistence type="predicted"/>
<evidence type="ECO:0000313" key="3">
    <source>
        <dbReference type="Proteomes" id="UP000198951"/>
    </source>
</evidence>
<gene>
    <name evidence="2" type="ORF">SAMN05443667_105206</name>
</gene>
<accession>A0A1H4C3V0</accession>
<name>A0A1H4C3V0_9FLAO</name>
<dbReference type="EMBL" id="FNRD01000005">
    <property type="protein sequence ID" value="SEA54963.1"/>
    <property type="molecule type" value="Genomic_DNA"/>
</dbReference>
<dbReference type="Proteomes" id="UP000198951">
    <property type="component" value="Unassembled WGS sequence"/>
</dbReference>
<dbReference type="OrthoDB" id="1120436at2"/>
<organism evidence="2 3">
    <name type="scientific">Flavobacterium gillisiae</name>
    <dbReference type="NCBI Taxonomy" id="150146"/>
    <lineage>
        <taxon>Bacteria</taxon>
        <taxon>Pseudomonadati</taxon>
        <taxon>Bacteroidota</taxon>
        <taxon>Flavobacteriia</taxon>
        <taxon>Flavobacteriales</taxon>
        <taxon>Flavobacteriaceae</taxon>
        <taxon>Flavobacterium</taxon>
    </lineage>
</organism>
<sequence>MEQNYIIKNGEITFDENKIVIADDSKEQIRIQLFSSICWTFYGTMSVLRYIKTGDEFLLWSGLFIGIAYFLILILTLLRTSKSQIENNEVHSIALKQRFGNVFIDIKLKNNKLRRVNLIGEIPEEIKNIITKFNKAK</sequence>
<keyword evidence="3" id="KW-1185">Reference proteome</keyword>
<feature type="transmembrane region" description="Helical" evidence="1">
    <location>
        <begin position="33"/>
        <end position="51"/>
    </location>
</feature>
<evidence type="ECO:0000256" key="1">
    <source>
        <dbReference type="SAM" id="Phobius"/>
    </source>
</evidence>
<keyword evidence="1" id="KW-0472">Membrane</keyword>
<evidence type="ECO:0000313" key="2">
    <source>
        <dbReference type="EMBL" id="SEA54963.1"/>
    </source>
</evidence>
<feature type="transmembrane region" description="Helical" evidence="1">
    <location>
        <begin position="57"/>
        <end position="78"/>
    </location>
</feature>
<dbReference type="RefSeq" id="WP_091088303.1">
    <property type="nucleotide sequence ID" value="NZ_FNRD01000005.1"/>
</dbReference>